<dbReference type="InterPro" id="IPR006037">
    <property type="entry name" value="RCK_C"/>
</dbReference>
<dbReference type="InterPro" id="IPR003148">
    <property type="entry name" value="RCK_N"/>
</dbReference>
<organism evidence="5 6">
    <name type="scientific">Aporhodopirellula rubra</name>
    <dbReference type="NCBI Taxonomy" id="980271"/>
    <lineage>
        <taxon>Bacteria</taxon>
        <taxon>Pseudomonadati</taxon>
        <taxon>Planctomycetota</taxon>
        <taxon>Planctomycetia</taxon>
        <taxon>Pirellulales</taxon>
        <taxon>Pirellulaceae</taxon>
        <taxon>Aporhodopirellula</taxon>
    </lineage>
</organism>
<dbReference type="Gene3D" id="3.40.50.720">
    <property type="entry name" value="NAD(P)-binding Rossmann-like Domain"/>
    <property type="match status" value="1"/>
</dbReference>
<evidence type="ECO:0000259" key="4">
    <source>
        <dbReference type="PROSITE" id="PS51202"/>
    </source>
</evidence>
<dbReference type="Pfam" id="PF02080">
    <property type="entry name" value="TrkA_C"/>
    <property type="match status" value="1"/>
</dbReference>
<keyword evidence="5" id="KW-0407">Ion channel</keyword>
<feature type="transmembrane region" description="Helical" evidence="2">
    <location>
        <begin position="9"/>
        <end position="28"/>
    </location>
</feature>
<dbReference type="Gene3D" id="3.30.70.1450">
    <property type="entry name" value="Regulator of K+ conductance, C-terminal domain"/>
    <property type="match status" value="1"/>
</dbReference>
<dbReference type="PANTHER" id="PTHR43833:SF9">
    <property type="entry name" value="POTASSIUM CHANNEL PROTEIN YUGO-RELATED"/>
    <property type="match status" value="1"/>
</dbReference>
<feature type="domain" description="RCK C-terminal" evidence="4">
    <location>
        <begin position="255"/>
        <end position="341"/>
    </location>
</feature>
<feature type="transmembrane region" description="Helical" evidence="2">
    <location>
        <begin position="34"/>
        <end position="51"/>
    </location>
</feature>
<dbReference type="GO" id="GO:0006813">
    <property type="term" value="P:potassium ion transport"/>
    <property type="evidence" value="ECO:0007669"/>
    <property type="project" value="InterPro"/>
</dbReference>
<keyword evidence="2" id="KW-0472">Membrane</keyword>
<dbReference type="Pfam" id="PF02254">
    <property type="entry name" value="TrkA_N"/>
    <property type="match status" value="1"/>
</dbReference>
<dbReference type="SUPFAM" id="SSF51735">
    <property type="entry name" value="NAD(P)-binding Rossmann-fold domains"/>
    <property type="match status" value="1"/>
</dbReference>
<dbReference type="PROSITE" id="PS51201">
    <property type="entry name" value="RCK_N"/>
    <property type="match status" value="1"/>
</dbReference>
<keyword evidence="2" id="KW-1133">Transmembrane helix</keyword>
<keyword evidence="5" id="KW-0406">Ion transport</keyword>
<keyword evidence="2" id="KW-0812">Transmembrane</keyword>
<dbReference type="InterPro" id="IPR036721">
    <property type="entry name" value="RCK_C_sf"/>
</dbReference>
<feature type="transmembrane region" description="Helical" evidence="2">
    <location>
        <begin position="63"/>
        <end position="88"/>
    </location>
</feature>
<dbReference type="GO" id="GO:0008324">
    <property type="term" value="F:monoatomic cation transmembrane transporter activity"/>
    <property type="evidence" value="ECO:0007669"/>
    <property type="project" value="InterPro"/>
</dbReference>
<evidence type="ECO:0000313" key="6">
    <source>
        <dbReference type="Proteomes" id="UP000536179"/>
    </source>
</evidence>
<dbReference type="RefSeq" id="WP_184304942.1">
    <property type="nucleotide sequence ID" value="NZ_JACHXU010000006.1"/>
</dbReference>
<sequence>MPPSPFRRILAGLIVFVSICVVASFGYVREGWTVGDAFYMVVITIFGVGYGEVHPVETTSLRVLTILVIVFGYGAAIYTVGGFMQFLIDGELHSAFRSRKVSQGIAKLRDHTILCGYGRMGSIVANELKERGHPFLVIDENEARVTEAHDAGMLAMIGNATEEETLREAGIEHAKSLATMLPDDALNAFICVTVRDLNRSVEVVSRGESQSAEKRLRRCGADHVVMAAAIGAKRATQLLVHPSAESLLKSDDATHQLKDELSMIGLQMDELQIGRTSVLVGKNLQDIEVRGNRGFLIVAVRSVDGTVDMNPSGSRTLAAGDKVIVVGHRDDLAELCSAHTLKRQQITYRGATLS</sequence>
<dbReference type="AlphaFoldDB" id="A0A7W5DYB5"/>
<dbReference type="Gene3D" id="1.10.287.70">
    <property type="match status" value="1"/>
</dbReference>
<dbReference type="SUPFAM" id="SSF116726">
    <property type="entry name" value="TrkA C-terminal domain-like"/>
    <property type="match status" value="1"/>
</dbReference>
<feature type="domain" description="RCK N-terminal" evidence="3">
    <location>
        <begin position="109"/>
        <end position="225"/>
    </location>
</feature>
<dbReference type="SUPFAM" id="SSF81324">
    <property type="entry name" value="Voltage-gated potassium channels"/>
    <property type="match status" value="1"/>
</dbReference>
<keyword evidence="6" id="KW-1185">Reference proteome</keyword>
<evidence type="ECO:0000256" key="1">
    <source>
        <dbReference type="ARBA" id="ARBA00004651"/>
    </source>
</evidence>
<dbReference type="InterPro" id="IPR036291">
    <property type="entry name" value="NAD(P)-bd_dom_sf"/>
</dbReference>
<evidence type="ECO:0000256" key="2">
    <source>
        <dbReference type="SAM" id="Phobius"/>
    </source>
</evidence>
<dbReference type="GO" id="GO:0005886">
    <property type="term" value="C:plasma membrane"/>
    <property type="evidence" value="ECO:0007669"/>
    <property type="project" value="UniProtKB-SubCell"/>
</dbReference>
<dbReference type="PANTHER" id="PTHR43833">
    <property type="entry name" value="POTASSIUM CHANNEL PROTEIN 2-RELATED-RELATED"/>
    <property type="match status" value="1"/>
</dbReference>
<evidence type="ECO:0000313" key="5">
    <source>
        <dbReference type="EMBL" id="MBB3206464.1"/>
    </source>
</evidence>
<evidence type="ECO:0000259" key="3">
    <source>
        <dbReference type="PROSITE" id="PS51201"/>
    </source>
</evidence>
<keyword evidence="5" id="KW-0813">Transport</keyword>
<dbReference type="Proteomes" id="UP000536179">
    <property type="component" value="Unassembled WGS sequence"/>
</dbReference>
<gene>
    <name evidence="5" type="ORF">FHS27_002273</name>
</gene>
<protein>
    <submittedName>
        <fullName evidence="5">Voltage-gated potassium channel</fullName>
    </submittedName>
</protein>
<accession>A0A7W5DYB5</accession>
<reference evidence="5 6" key="1">
    <citation type="submission" date="2020-08" db="EMBL/GenBank/DDBJ databases">
        <title>Genomic Encyclopedia of Type Strains, Phase III (KMG-III): the genomes of soil and plant-associated and newly described type strains.</title>
        <authorList>
            <person name="Whitman W."/>
        </authorList>
    </citation>
    <scope>NUCLEOTIDE SEQUENCE [LARGE SCALE GENOMIC DNA]</scope>
    <source>
        <strain evidence="5 6">CECT 8075</strain>
    </source>
</reference>
<dbReference type="PROSITE" id="PS51202">
    <property type="entry name" value="RCK_C"/>
    <property type="match status" value="1"/>
</dbReference>
<comment type="subcellular location">
    <subcellularLocation>
        <location evidence="1">Cell membrane</location>
        <topology evidence="1">Multi-pass membrane protein</topology>
    </subcellularLocation>
</comment>
<name>A0A7W5DYB5_9BACT</name>
<dbReference type="Pfam" id="PF07885">
    <property type="entry name" value="Ion_trans_2"/>
    <property type="match status" value="1"/>
</dbReference>
<dbReference type="InterPro" id="IPR013099">
    <property type="entry name" value="K_chnl_dom"/>
</dbReference>
<comment type="caution">
    <text evidence="5">The sequence shown here is derived from an EMBL/GenBank/DDBJ whole genome shotgun (WGS) entry which is preliminary data.</text>
</comment>
<dbReference type="EMBL" id="JACHXU010000006">
    <property type="protein sequence ID" value="MBB3206464.1"/>
    <property type="molecule type" value="Genomic_DNA"/>
</dbReference>
<dbReference type="InterPro" id="IPR050721">
    <property type="entry name" value="Trk_Ktr_HKT_K-transport"/>
</dbReference>
<proteinExistence type="predicted"/>